<organism evidence="6 7">
    <name type="scientific">Apatococcus fuscideae</name>
    <dbReference type="NCBI Taxonomy" id="2026836"/>
    <lineage>
        <taxon>Eukaryota</taxon>
        <taxon>Viridiplantae</taxon>
        <taxon>Chlorophyta</taxon>
        <taxon>core chlorophytes</taxon>
        <taxon>Trebouxiophyceae</taxon>
        <taxon>Chlorellales</taxon>
        <taxon>Chlorellaceae</taxon>
        <taxon>Apatococcus</taxon>
    </lineage>
</organism>
<evidence type="ECO:0000256" key="3">
    <source>
        <dbReference type="ARBA" id="ARBA00023004"/>
    </source>
</evidence>
<dbReference type="Gene3D" id="3.40.30.10">
    <property type="entry name" value="Glutaredoxin"/>
    <property type="match status" value="3"/>
</dbReference>
<evidence type="ECO:0000256" key="1">
    <source>
        <dbReference type="ARBA" id="ARBA00008983"/>
    </source>
</evidence>
<dbReference type="GO" id="GO:0051536">
    <property type="term" value="F:iron-sulfur cluster binding"/>
    <property type="evidence" value="ECO:0007669"/>
    <property type="project" value="UniProtKB-KW"/>
</dbReference>
<evidence type="ECO:0000259" key="5">
    <source>
        <dbReference type="Pfam" id="PF00462"/>
    </source>
</evidence>
<dbReference type="NCBIfam" id="TIGR00365">
    <property type="entry name" value="Grx4 family monothiol glutaredoxin"/>
    <property type="match status" value="1"/>
</dbReference>
<dbReference type="GO" id="GO:0005634">
    <property type="term" value="C:nucleus"/>
    <property type="evidence" value="ECO:0007669"/>
    <property type="project" value="TreeGrafter"/>
</dbReference>
<dbReference type="InterPro" id="IPR002109">
    <property type="entry name" value="Glutaredoxin"/>
</dbReference>
<proteinExistence type="inferred from homology"/>
<keyword evidence="7" id="KW-1185">Reference proteome</keyword>
<sequence length="300" mass="32800">MRQHRCRRGRERRAHPTGVVHFWAPWSEPVQAHGHRLGQLAKDNPQAAFLRVEAEEVLMCRKHAKLHLCLTSPSSRQASCFTASQLCGQGLSSAAAAEQLTHAAPVILFMKGDRNQPRCGFSSRGLKEFSDWPTYPQLYVDGELLGGSDIIEEMQASGELASTLQEVIRRGTPSTAGTVAPAAAANGHAAAAETQPLQQRLQQLVSRQPVMLFMKGTPQAPRCGFSAKVVKSLQEIHQPFGTFDILSDEAVRQGLKEFSHWPTYPQMYVGGELLGGCDIILEMAQSGELQSSITEMLPSS</sequence>
<dbReference type="PROSITE" id="PS51354">
    <property type="entry name" value="GLUTAREDOXIN_2"/>
    <property type="match status" value="2"/>
</dbReference>
<gene>
    <name evidence="6" type="ORF">WJX84_008912</name>
</gene>
<dbReference type="PANTHER" id="PTHR10293:SF73">
    <property type="entry name" value="GLUTAREDOXIN-3"/>
    <property type="match status" value="1"/>
</dbReference>
<evidence type="ECO:0000256" key="4">
    <source>
        <dbReference type="ARBA" id="ARBA00023014"/>
    </source>
</evidence>
<comment type="similarity">
    <text evidence="1">Belongs to the glutaredoxin family. CGFS subfamily.</text>
</comment>
<dbReference type="GO" id="GO:0005829">
    <property type="term" value="C:cytosol"/>
    <property type="evidence" value="ECO:0007669"/>
    <property type="project" value="TreeGrafter"/>
</dbReference>
<dbReference type="InterPro" id="IPR036249">
    <property type="entry name" value="Thioredoxin-like_sf"/>
</dbReference>
<keyword evidence="2" id="KW-0479">Metal-binding</keyword>
<keyword evidence="4" id="KW-0411">Iron-sulfur</keyword>
<dbReference type="CDD" id="cd03028">
    <property type="entry name" value="GRX_PICOT_like"/>
    <property type="match status" value="1"/>
</dbReference>
<protein>
    <recommendedName>
        <fullName evidence="5">Glutaredoxin domain-containing protein</fullName>
    </recommendedName>
</protein>
<evidence type="ECO:0000313" key="6">
    <source>
        <dbReference type="EMBL" id="KAK9866347.1"/>
    </source>
</evidence>
<dbReference type="Pfam" id="PF00462">
    <property type="entry name" value="Glutaredoxin"/>
    <property type="match status" value="1"/>
</dbReference>
<name>A0AAW1TB72_9CHLO</name>
<dbReference type="GO" id="GO:0046872">
    <property type="term" value="F:metal ion binding"/>
    <property type="evidence" value="ECO:0007669"/>
    <property type="project" value="UniProtKB-KW"/>
</dbReference>
<dbReference type="SUPFAM" id="SSF52833">
    <property type="entry name" value="Thioredoxin-like"/>
    <property type="match status" value="3"/>
</dbReference>
<evidence type="ECO:0000256" key="2">
    <source>
        <dbReference type="ARBA" id="ARBA00022723"/>
    </source>
</evidence>
<comment type="caution">
    <text evidence="6">The sequence shown here is derived from an EMBL/GenBank/DDBJ whole genome shotgun (WGS) entry which is preliminary data.</text>
</comment>
<dbReference type="InterPro" id="IPR004480">
    <property type="entry name" value="Monothiol_GRX-rel"/>
</dbReference>
<dbReference type="EMBL" id="JALJOV010000169">
    <property type="protein sequence ID" value="KAK9866347.1"/>
    <property type="molecule type" value="Genomic_DNA"/>
</dbReference>
<reference evidence="6 7" key="1">
    <citation type="journal article" date="2024" name="Nat. Commun.">
        <title>Phylogenomics reveals the evolutionary origins of lichenization in chlorophyte algae.</title>
        <authorList>
            <person name="Puginier C."/>
            <person name="Libourel C."/>
            <person name="Otte J."/>
            <person name="Skaloud P."/>
            <person name="Haon M."/>
            <person name="Grisel S."/>
            <person name="Petersen M."/>
            <person name="Berrin J.G."/>
            <person name="Delaux P.M."/>
            <person name="Dal Grande F."/>
            <person name="Keller J."/>
        </authorList>
    </citation>
    <scope>NUCLEOTIDE SEQUENCE [LARGE SCALE GENOMIC DNA]</scope>
    <source>
        <strain evidence="6 7">SAG 2523</strain>
    </source>
</reference>
<dbReference type="InterPro" id="IPR033658">
    <property type="entry name" value="GRX_PICOT-like"/>
</dbReference>
<dbReference type="PANTHER" id="PTHR10293">
    <property type="entry name" value="GLUTAREDOXIN FAMILY MEMBER"/>
    <property type="match status" value="1"/>
</dbReference>
<dbReference type="Proteomes" id="UP001485043">
    <property type="component" value="Unassembled WGS sequence"/>
</dbReference>
<feature type="domain" description="Glutaredoxin" evidence="5">
    <location>
        <begin position="210"/>
        <end position="273"/>
    </location>
</feature>
<dbReference type="FunFam" id="3.40.30.10:FF:000012">
    <property type="entry name" value="Monothiol glutaredoxin"/>
    <property type="match status" value="1"/>
</dbReference>
<evidence type="ECO:0000313" key="7">
    <source>
        <dbReference type="Proteomes" id="UP001485043"/>
    </source>
</evidence>
<dbReference type="AlphaFoldDB" id="A0AAW1TB72"/>
<dbReference type="GO" id="GO:0006879">
    <property type="term" value="P:intracellular iron ion homeostasis"/>
    <property type="evidence" value="ECO:0007669"/>
    <property type="project" value="TreeGrafter"/>
</dbReference>
<keyword evidence="3" id="KW-0408">Iron</keyword>
<accession>A0AAW1TB72</accession>